<evidence type="ECO:0000313" key="3">
    <source>
        <dbReference type="Proteomes" id="UP000325577"/>
    </source>
</evidence>
<dbReference type="SUPFAM" id="SSF69572">
    <property type="entry name" value="Activating enzymes of the ubiquitin-like proteins"/>
    <property type="match status" value="1"/>
</dbReference>
<reference evidence="2 3" key="1">
    <citation type="submission" date="2019-09" db="EMBL/GenBank/DDBJ databases">
        <title>A chromosome-level genome assembly of the Chinese tupelo Nyssa sinensis.</title>
        <authorList>
            <person name="Yang X."/>
            <person name="Kang M."/>
            <person name="Yang Y."/>
            <person name="Xiong H."/>
            <person name="Wang M."/>
            <person name="Zhang Z."/>
            <person name="Wang Z."/>
            <person name="Wu H."/>
            <person name="Ma T."/>
            <person name="Liu J."/>
            <person name="Xi Z."/>
        </authorList>
    </citation>
    <scope>NUCLEOTIDE SEQUENCE [LARGE SCALE GENOMIC DNA]</scope>
    <source>
        <strain evidence="2">J267</strain>
        <tissue evidence="2">Leaf</tissue>
    </source>
</reference>
<dbReference type="OrthoDB" id="1708823at2759"/>
<feature type="coiled-coil region" evidence="1">
    <location>
        <begin position="15"/>
        <end position="42"/>
    </location>
</feature>
<protein>
    <submittedName>
        <fullName evidence="2">Uncharacterized protein</fullName>
    </submittedName>
</protein>
<gene>
    <name evidence="2" type="ORF">F0562_024413</name>
</gene>
<keyword evidence="3" id="KW-1185">Reference proteome</keyword>
<organism evidence="2 3">
    <name type="scientific">Nyssa sinensis</name>
    <dbReference type="NCBI Taxonomy" id="561372"/>
    <lineage>
        <taxon>Eukaryota</taxon>
        <taxon>Viridiplantae</taxon>
        <taxon>Streptophyta</taxon>
        <taxon>Embryophyta</taxon>
        <taxon>Tracheophyta</taxon>
        <taxon>Spermatophyta</taxon>
        <taxon>Magnoliopsida</taxon>
        <taxon>eudicotyledons</taxon>
        <taxon>Gunneridae</taxon>
        <taxon>Pentapetalae</taxon>
        <taxon>asterids</taxon>
        <taxon>Cornales</taxon>
        <taxon>Nyssaceae</taxon>
        <taxon>Nyssa</taxon>
    </lineage>
</organism>
<dbReference type="Proteomes" id="UP000325577">
    <property type="component" value="Linkage Group LG13"/>
</dbReference>
<name>A0A5J5BDC3_9ASTE</name>
<dbReference type="AlphaFoldDB" id="A0A5J5BDC3"/>
<sequence length="311" mass="34755">MLAAGQETEAKQSVFESKTRDLTRIQNTISRLKKESQQSEQLYNPIVAPATSPESYTARFSGQLTATLESGVSLDSGEYFIDVFVSTHPNLFCKNIVLAGVVSLTLIDDRPVTKEALSANFLIAPDENFAGRSIAELCCDSLKDFNRMKLINGKCRKSSKRVAFYTVDCRDSCGEFFVDLQNYTYSMKNLDEKIKFELLYPSFQNSVKAILCYESCRKFEKAEGRNPGETSIADLPNVLKLRKELCETHSLNESQIPVSFLERLVAGTVEFPPEVIKVISGKGDPLKNFFFFDALDGKGMIEDMSNTNTEG</sequence>
<evidence type="ECO:0000256" key="1">
    <source>
        <dbReference type="SAM" id="Coils"/>
    </source>
</evidence>
<evidence type="ECO:0000313" key="2">
    <source>
        <dbReference type="EMBL" id="KAA8540668.1"/>
    </source>
</evidence>
<dbReference type="Gene3D" id="3.40.50.720">
    <property type="entry name" value="NAD(P)-binding Rossmann-like Domain"/>
    <property type="match status" value="2"/>
</dbReference>
<dbReference type="InterPro" id="IPR035985">
    <property type="entry name" value="Ubiquitin-activating_enz"/>
</dbReference>
<dbReference type="GO" id="GO:0008641">
    <property type="term" value="F:ubiquitin-like modifier activating enzyme activity"/>
    <property type="evidence" value="ECO:0007669"/>
    <property type="project" value="InterPro"/>
</dbReference>
<dbReference type="EMBL" id="CM018036">
    <property type="protein sequence ID" value="KAA8540668.1"/>
    <property type="molecule type" value="Genomic_DNA"/>
</dbReference>
<keyword evidence="1" id="KW-0175">Coiled coil</keyword>
<proteinExistence type="predicted"/>
<accession>A0A5J5BDC3</accession>